<dbReference type="Pfam" id="PF14538">
    <property type="entry name" value="Raptor_N"/>
    <property type="match status" value="1"/>
</dbReference>
<keyword evidence="10" id="KW-0325">Glycoprotein</keyword>
<dbReference type="InterPro" id="IPR040694">
    <property type="entry name" value="UGGT_TRXL_2"/>
</dbReference>
<dbReference type="NCBIfam" id="NF006958">
    <property type="entry name" value="PRK09435.1"/>
    <property type="match status" value="1"/>
</dbReference>
<keyword evidence="14" id="KW-1133">Transmembrane helix</keyword>
<organism evidence="16 17">
    <name type="scientific">Trichinella spiralis</name>
    <name type="common">Trichina worm</name>
    <dbReference type="NCBI Taxonomy" id="6334"/>
    <lineage>
        <taxon>Eukaryota</taxon>
        <taxon>Metazoa</taxon>
        <taxon>Ecdysozoa</taxon>
        <taxon>Nematoda</taxon>
        <taxon>Enoplea</taxon>
        <taxon>Dorylaimia</taxon>
        <taxon>Trichinellida</taxon>
        <taxon>Trichinellidae</taxon>
        <taxon>Trichinella</taxon>
    </lineage>
</organism>
<dbReference type="CDD" id="cd03114">
    <property type="entry name" value="MMAA-like"/>
    <property type="match status" value="1"/>
</dbReference>
<dbReference type="GO" id="GO:0003924">
    <property type="term" value="F:GTPase activity"/>
    <property type="evidence" value="ECO:0007669"/>
    <property type="project" value="InterPro"/>
</dbReference>
<keyword evidence="7" id="KW-0732">Signal</keyword>
<dbReference type="Pfam" id="PF18403">
    <property type="entry name" value="Thioredoxin_15"/>
    <property type="match status" value="1"/>
</dbReference>
<keyword evidence="17" id="KW-1185">Reference proteome</keyword>
<evidence type="ECO:0000256" key="2">
    <source>
        <dbReference type="ARBA" id="ARBA00004319"/>
    </source>
</evidence>
<dbReference type="GO" id="GO:0005525">
    <property type="term" value="F:GTP binding"/>
    <property type="evidence" value="ECO:0007669"/>
    <property type="project" value="InterPro"/>
</dbReference>
<proteinExistence type="inferred from homology"/>
<dbReference type="EMBL" id="JYDH01000053">
    <property type="protein sequence ID" value="KRY35462.1"/>
    <property type="molecule type" value="Genomic_DNA"/>
</dbReference>
<dbReference type="InterPro" id="IPR015943">
    <property type="entry name" value="WD40/YVTN_repeat-like_dom_sf"/>
</dbReference>
<dbReference type="SUPFAM" id="SSF52540">
    <property type="entry name" value="P-loop containing nucleoside triphosphate hydrolases"/>
    <property type="match status" value="1"/>
</dbReference>
<dbReference type="InterPro" id="IPR040692">
    <property type="entry name" value="UGGT_TRXL_3"/>
</dbReference>
<feature type="compositionally biased region" description="Polar residues" evidence="13">
    <location>
        <begin position="2560"/>
        <end position="2571"/>
    </location>
</feature>
<dbReference type="Pfam" id="PF03308">
    <property type="entry name" value="MeaB"/>
    <property type="match status" value="1"/>
</dbReference>
<accession>A0A0V1BEK2</accession>
<sequence>MTVFCANFTVESLLEATVYSMWVFPLIVVCFVSPVLVSPRKAHKNVIVSVRSKWPSTSLIMEASEFMSKESNEKFWQFIEAVIDKHQNSLGNKTDREVYNGILQIGDQILKSKARLEFLKLALTVRVHSATVEMHRQIAATSLDVQNGKSVYAVVHGKQISDLQQLDTILKHAEALARPVTYQFDHIYPGSKQGSVCVLLYADIENPHFKPWHLQLKKLVQRDGISYILRHYPKMNDDMVALSGYAVELAIKSTEYKAVDDSDKQTGSESGVSSSEEEVTDLNGFNLHLLEADELTPLKVWQLQHLSFQAGQRVMLAPKEEALRVLRDISQNFPIMARKDFTLLYAMKGNDPNAEYAVDYTQWSPQIFVLRLGDRASQNLLSTAYQMYEHVLPIRIGFIFVVNNDKSVSGYDDAGVAMLNAFNFIKEDRSVSKAVMFLIKIYNTVMRETISVEDVHKLFKSSYRDEDLKSVFNSEEYNQGRSISPEHIEEAILSKVMRFTVDIQKDVYEGNLKENMDVQQHLMKKPTVLPKLNYNILQMENIFLDMTDTSMDMRIALIHNPKSEAQATKGTASLVQACIQFLPLYQSKAVIGKIFANKITTLEDLINLSPSGISWPEFKKAYNSMSDIWMQLHVHYAKFVLNLDPGVGAIVANGKIEASDPTAAQFDIVAIVDPLSPAAQKMSHLLVILSSVLNVHMKVCMNCKSKLSEIPLKNFFRMVLPRELEFADDGSLKAQPSARFSALPQKQLFTLNLIAPQSWMVESVDAVYDLDNIKMEEVKGDVVAKFQLEYILLEGRCFDERSGSPPRGLQFTLGTFHEPFMFDTIVMANLVAKKNDQLENELLAESEDAESESLWQSISKTFQSGEKYDVINIFSLASGHLYERFLRIMMLSVLKHTKTAVKFWLLKNYLSPGFKEFLPYMAAHYNFSYELVQYKWPRWLHQQTEKQRIMWGYKILFLDVLFPLDVKKIIFVDADQVVRTDMLNLMELDLEGAPYAYTPFCDSRKEMDGYRFWKQGYWENHLAGRKYHISALYVVDLKKFRQVAAGDRLRGQYHFLSRDPNSLSNLDQDLPNNMIHQVKIKSLPQEWLWCETWCDDKSKKFAKTIDLEPKLQSAMRIIEEWKDYDSEIKDLLDQRTKDKWKITEQKIVDIGFQFTAYFLVFLEESWNRAMNKENQVQDNRKAEITRRVVESCFAGLKCFPAYYSDQKMKNDSVDCSHNRDKFKNYYRKHWDTDITVEDETVVELKNRILKGDRSALASAITLVESNHPTKRAQGECLLQSMLKISKKRFDEHGPKSLIFRIAITGAPGAGKSTFIESFGLYLIRELKKKIAVLTIDPSSERTGGSIMGDVARMNELSKEPNCYIRQSATAGTLGGVRRGTHESVVLCEGAGYDVVLIETVGVGQSESAVANIADMVVLLLSPALGDELQGIKRGIMEMADLILVTKADGDLLKQARLTRAEFSSALKYSRSRFHCWRPQVLLVSSRTNKGITEIWNEMEHFRNALSESGVLLLQRHQQMLRWMWNHIDHVLSGLFRHHPDVVKMLPQLIREIQNDNVTPVTAGEKMEHFKKEHWKFRQEKNMLEIKVSKAEEKVYTDGFDLANASGSVNLKKNVRMSEENDLHEKEPERVPVSFADLRREQCDADNKIDPEFWRNRERMKTVSVALVLCLNIGIDPPDTVKPKPCARTECWIDPQCMPMQKALESIGTALQRQYQWWQPRARYKQALDPTVDDVRRLCISMRKNAKEERVLFHYNGHGVPRPTKNCEIWVFNKMFTQYIPLAIYDLQTWMGAPGVYVWDCNGAAQAIRAFKTCAKKQIQAYRCSLAARRKESTKTTVEFEPGVDLFQADDARQAELDRSHRRKTGLDCVSSKPLEVNFRSSSMVPNDPKIETNNKTTAKDASKHLTGNSSGNNNVRNGQHKNDGNNDGNTNGNDDDDDDDDDYDDDGEDDFDDDDPRKPKFKHCIQLAACARDQTLPTDPALPADLFTCCLTTPIRMAVMYYILQNKLTDRYPVCIADRIPGSTGDRRSPLGELNWIFTAITDTIAWNLLPSETFQRLFRQDLLIASLYRNYLLADRVMRSYYCTPVSSPRLPPTHEHVMWQAWDMVVESVLEQLDVQALVAEVEANEATVMLPPGVPTAAGHGGAGVGAGASTAVAAAAMPGGGTATTGVSDAGSRAVGNDPTLTAGQQAQHDKVVASVDYKNSPFFSNQLIAFEVWLQYGFYQGSAPQQLPIVLQVLLSQVLRVRALELLARFVDLGPKAVEQALAVGIFPYILRLLQSVSRDMRPLLTFIWAKILAVDNSCRLMLLKDHVHRYFLVHLNDPTVEVRRKLFAVFALARLMADCRQFQEAALCNGFVATCSDLFSDCNDAPMRQWLALALGHLWTDYEAAKWQAIRCSLHQTLIGLLEDRLASVRAAAVFALGRLISTGGSGDKENKQNDGDQGNHCPNDEQSTNLAHSVAMSLVQHVCADSSATVRREALLGFFAFVRRFYPQFVTIAYEIDRELASSVPSRRHQHHELVSSYTVTTATIVGNNNNNNNNSNNHNHHNLSNGSSNSLASFSPQQQQRTRNFGISSSPVAANVDSSTLVKSTSLLFQPLLTAVSSSLNSSSNSMINIPLVRPSSRKSVSWLFGLARSSQEHQKVDNSKQEQSSQETITVLSRREVRRHRSIGPAALVNVNNVYVSVWRAVLKFLYDPDIEVSRLAHRLFKYVDRSVQNLRLLSSVGHQDSVDSLPVRRRSTAGYFHSSPDNGTAGQHPSPRPKFSFSGTHDHHQQQLVNDGNGNSGGCESPMGVSPITLCTYSAIYTNPRRPVFGDGPASESSVHSSEASPETRRHLAPEREIGTTAASILSPPVDGEPVMKTDYLSTCAQQFRSPMFYLLSESSAPSPAALNAQPRTTQRILPSFIADRISLIHQHSSIEWNLLRDKRKKYGKLWTYKNDFPATCMEFLPLEPLLCIGERDSVTVWNCNKGSVVAHFDNSSTSYTGQSGSDLSGNLVYLTFVNPYTHGFILTGTDCGEVRVWDVRLINEPDLTSKVPKGSIDFALLTAWMCADDARRFHTKPFTCYFWEQDPGLLFAAGDFRNIILWDAHTELKLAELKVGAGGDTYVCSLSADSNGHHLTAAGCSDGSVRLFDRRLPTSDSRIMTLRDLGRAVFKVHLEQASVGGGGGGGGRLVAASRSGQLCIWEPRMYREPVLFKDVGVRCRSSFDVHRNYPLIAAWNGAQVDLINFDGKSMGLFRPDVSNMTTTLGRLAALRFHPVQVSIGLAEQDGQFSLYGLRP</sequence>
<feature type="region of interest" description="Disordered" evidence="13">
    <location>
        <begin position="2814"/>
        <end position="2838"/>
    </location>
</feature>
<dbReference type="Gene3D" id="1.10.287.130">
    <property type="match status" value="1"/>
</dbReference>
<dbReference type="InterPro" id="IPR016024">
    <property type="entry name" value="ARM-type_fold"/>
</dbReference>
<dbReference type="InterPro" id="IPR040693">
    <property type="entry name" value="UGGT_TRXL_1"/>
</dbReference>
<feature type="compositionally biased region" description="Low complexity" evidence="13">
    <location>
        <begin position="2534"/>
        <end position="2559"/>
    </location>
</feature>
<feature type="region of interest" description="Disordered" evidence="13">
    <location>
        <begin position="2432"/>
        <end position="2453"/>
    </location>
</feature>
<evidence type="ECO:0000313" key="16">
    <source>
        <dbReference type="EMBL" id="KRY35462.1"/>
    </source>
</evidence>
<keyword evidence="8" id="KW-0677">Repeat</keyword>
<feature type="region of interest" description="Disordered" evidence="13">
    <location>
        <begin position="1879"/>
        <end position="1957"/>
    </location>
</feature>
<name>A0A0V1BEK2_TRISP</name>
<dbReference type="eggNOG" id="KOG1879">
    <property type="taxonomic scope" value="Eukaryota"/>
</dbReference>
<feature type="region of interest" description="Disordered" evidence="13">
    <location>
        <begin position="2742"/>
        <end position="2791"/>
    </location>
</feature>
<dbReference type="Gene3D" id="1.20.5.170">
    <property type="match status" value="1"/>
</dbReference>
<dbReference type="Gene3D" id="1.25.10.10">
    <property type="entry name" value="Leucine-rich Repeat Variant"/>
    <property type="match status" value="1"/>
</dbReference>
<dbReference type="SUPFAM" id="SSF48371">
    <property type="entry name" value="ARM repeat"/>
    <property type="match status" value="1"/>
</dbReference>
<comment type="subcellular location">
    <subcellularLocation>
        <location evidence="2">Endoplasmic reticulum lumen</location>
    </subcellularLocation>
</comment>
<dbReference type="SMART" id="SM01302">
    <property type="entry name" value="Raptor_N"/>
    <property type="match status" value="1"/>
</dbReference>
<feature type="compositionally biased region" description="Low complexity" evidence="13">
    <location>
        <begin position="2819"/>
        <end position="2831"/>
    </location>
</feature>
<comment type="catalytic activity">
    <reaction evidence="12">
        <text>N(4)-(alpha-D-Man-(1-&gt;2)-alpha-D-Man-(1-&gt;2)-alpha-D-Man-(1-&gt;3)-[alpha-D-Man-(1-&gt;2)-alpha-D-Man-(1-&gt;3)-[alpha-D-Man-(1-&gt;2)-alpha-D-Man-(1-&gt;6)]-alpha-D-Man-(1-&gt;6)]-beta-D-Man-(1-&gt;4)-beta-D-GlcNAc-(1-&gt;4)-beta-D-GlcNAc)-L-asparaginyl-[protein] (N-glucan mannose isomer 9A1,2,3B1,2,3) + UDP-alpha-D-glucose = N(4)-(alpha-D-Glc-(1-&gt;3)-alpha-D-Man-(1-&gt;2)-alpha-D-Man-(1-&gt;2)-alpha-D-Man-(1-&gt;3)-[alpha-D-Man-(1-&gt;2)-alpha-D-Man-(1-&gt;3)-[alpha-D-Man-(1-&gt;2)-alpha-D-Man-(1-&gt;6)]-alpha-D-Man-(1-&gt;6)]-beta-D-Man-(1-&gt;4)-beta-D-GlcNAc-(1-&gt;4)-beta-D-GlcNAc)-L-asparaginyl-[protein] + UDP + H(+)</text>
        <dbReference type="Rhea" id="RHEA:61304"/>
        <dbReference type="Rhea" id="RHEA-COMP:14356"/>
        <dbReference type="Rhea" id="RHEA-COMP:14357"/>
        <dbReference type="ChEBI" id="CHEBI:15378"/>
        <dbReference type="ChEBI" id="CHEBI:58223"/>
        <dbReference type="ChEBI" id="CHEBI:58885"/>
        <dbReference type="ChEBI" id="CHEBI:59080"/>
        <dbReference type="ChEBI" id="CHEBI:139493"/>
    </reaction>
</comment>
<dbReference type="Pfam" id="PF06427">
    <property type="entry name" value="UDP-g_GGTase"/>
    <property type="match status" value="1"/>
</dbReference>
<dbReference type="GO" id="GO:0003980">
    <property type="term" value="F:UDP-glucose:glycoprotein glucosyltransferase activity"/>
    <property type="evidence" value="ECO:0007669"/>
    <property type="project" value="InterPro"/>
</dbReference>
<dbReference type="InterPro" id="IPR036322">
    <property type="entry name" value="WD40_repeat_dom_sf"/>
</dbReference>
<protein>
    <submittedName>
        <fullName evidence="16">UDP-glucose:glycoprotein glucosyltransferase 1</fullName>
    </submittedName>
</protein>
<comment type="pathway">
    <text evidence="3">Protein modification; protein glycosylation.</text>
</comment>
<dbReference type="PANTHER" id="PTHR11226">
    <property type="entry name" value="UDP-GLUCOSE GLYCOPROTEIN:GLUCOSYLTRANSFERASE"/>
    <property type="match status" value="1"/>
</dbReference>
<comment type="function">
    <text evidence="11">Recognizes glycoproteins with minor folding defects. Reglucosylates single N-glycans near the misfolded part of the protein, thus providing quality control for protein folding in the endoplasmic reticulum. Reglucosylated proteins are recognized by calreticulin for recycling to the endoplasmic reticulum and refolding or degradation.</text>
</comment>
<evidence type="ECO:0000256" key="12">
    <source>
        <dbReference type="ARBA" id="ARBA00048456"/>
    </source>
</evidence>
<feature type="transmembrane region" description="Helical" evidence="14">
    <location>
        <begin position="12"/>
        <end position="37"/>
    </location>
</feature>
<evidence type="ECO:0000256" key="6">
    <source>
        <dbReference type="ARBA" id="ARBA00022679"/>
    </source>
</evidence>
<dbReference type="GO" id="GO:0018279">
    <property type="term" value="P:protein N-linked glycosylation via asparagine"/>
    <property type="evidence" value="ECO:0007669"/>
    <property type="project" value="TreeGrafter"/>
</dbReference>
<feature type="compositionally biased region" description="Acidic residues" evidence="13">
    <location>
        <begin position="1933"/>
        <end position="1954"/>
    </location>
</feature>
<dbReference type="PANTHER" id="PTHR11226:SF0">
    <property type="entry name" value="UDP-GLUCOSE:GLYCOPROTEIN GLUCOSYLTRANSFERASE"/>
    <property type="match status" value="1"/>
</dbReference>
<evidence type="ECO:0000256" key="9">
    <source>
        <dbReference type="ARBA" id="ARBA00022824"/>
    </source>
</evidence>
<dbReference type="GO" id="GO:0005788">
    <property type="term" value="C:endoplasmic reticulum lumen"/>
    <property type="evidence" value="ECO:0007669"/>
    <property type="project" value="UniProtKB-SubCell"/>
</dbReference>
<dbReference type="InterPro" id="IPR011989">
    <property type="entry name" value="ARM-like"/>
</dbReference>
<dbReference type="SUPFAM" id="SSF53448">
    <property type="entry name" value="Nucleotide-diphospho-sugar transferases"/>
    <property type="match status" value="1"/>
</dbReference>
<dbReference type="Gene3D" id="2.130.10.10">
    <property type="entry name" value="YVTN repeat-like/Quinoprotein amine dehydrogenase"/>
    <property type="match status" value="1"/>
</dbReference>
<dbReference type="SMART" id="SM00320">
    <property type="entry name" value="WD40"/>
    <property type="match status" value="4"/>
</dbReference>
<dbReference type="SUPFAM" id="SSF50978">
    <property type="entry name" value="WD40 repeat-like"/>
    <property type="match status" value="1"/>
</dbReference>
<dbReference type="InterPro" id="IPR009448">
    <property type="entry name" value="UDP-g_GGtrans"/>
</dbReference>
<evidence type="ECO:0000256" key="14">
    <source>
        <dbReference type="SAM" id="Phobius"/>
    </source>
</evidence>
<dbReference type="InterPro" id="IPR005129">
    <property type="entry name" value="GTPase_ArgK"/>
</dbReference>
<feature type="compositionally biased region" description="Basic and acidic residues" evidence="13">
    <location>
        <begin position="1888"/>
        <end position="1903"/>
    </location>
</feature>
<evidence type="ECO:0000256" key="5">
    <source>
        <dbReference type="ARBA" id="ARBA00009625"/>
    </source>
</evidence>
<dbReference type="Pfam" id="PF18404">
    <property type="entry name" value="Glyco_transf_24"/>
    <property type="match status" value="1"/>
</dbReference>
<dbReference type="Pfam" id="PF18402">
    <property type="entry name" value="Thioredoxin_14"/>
    <property type="match status" value="1"/>
</dbReference>
<evidence type="ECO:0000256" key="8">
    <source>
        <dbReference type="ARBA" id="ARBA00022737"/>
    </source>
</evidence>
<evidence type="ECO:0000256" key="11">
    <source>
        <dbReference type="ARBA" id="ARBA00045874"/>
    </source>
</evidence>
<dbReference type="InterPro" id="IPR029044">
    <property type="entry name" value="Nucleotide-diphossugar_trans"/>
</dbReference>
<feature type="region of interest" description="Disordered" evidence="13">
    <location>
        <begin position="2532"/>
        <end position="2571"/>
    </location>
</feature>
<dbReference type="NCBIfam" id="TIGR00750">
    <property type="entry name" value="lao"/>
    <property type="match status" value="1"/>
</dbReference>
<feature type="domain" description="Raptor N-terminal CASPase-like" evidence="15">
    <location>
        <begin position="1658"/>
        <end position="1811"/>
    </location>
</feature>
<dbReference type="InterPro" id="IPR001680">
    <property type="entry name" value="WD40_rpt"/>
</dbReference>
<dbReference type="GO" id="GO:0051082">
    <property type="term" value="F:unfolded protein binding"/>
    <property type="evidence" value="ECO:0007669"/>
    <property type="project" value="TreeGrafter"/>
</dbReference>
<keyword evidence="9" id="KW-0256">Endoplasmic reticulum</keyword>
<comment type="similarity">
    <text evidence="5">Belongs to the SIMIBI class G3E GTPase family. ArgK/MeaB subfamily.</text>
</comment>
<evidence type="ECO:0000256" key="4">
    <source>
        <dbReference type="ARBA" id="ARBA00006351"/>
    </source>
</evidence>
<dbReference type="Pfam" id="PF18400">
    <property type="entry name" value="Thioredoxin_12"/>
    <property type="match status" value="1"/>
</dbReference>
<dbReference type="UniPathway" id="UPA00378"/>
<evidence type="ECO:0000256" key="7">
    <source>
        <dbReference type="ARBA" id="ARBA00022729"/>
    </source>
</evidence>
<dbReference type="Gene3D" id="3.90.550.10">
    <property type="entry name" value="Spore Coat Polysaccharide Biosynthesis Protein SpsA, Chain A"/>
    <property type="match status" value="1"/>
</dbReference>
<keyword evidence="6 16" id="KW-0808">Transferase</keyword>
<dbReference type="Proteomes" id="UP000054776">
    <property type="component" value="Unassembled WGS sequence"/>
</dbReference>
<evidence type="ECO:0000256" key="3">
    <source>
        <dbReference type="ARBA" id="ARBA00004922"/>
    </source>
</evidence>
<evidence type="ECO:0000313" key="17">
    <source>
        <dbReference type="Proteomes" id="UP000054776"/>
    </source>
</evidence>
<reference evidence="16 17" key="1">
    <citation type="submission" date="2015-01" db="EMBL/GenBank/DDBJ databases">
        <title>Evolution of Trichinella species and genotypes.</title>
        <authorList>
            <person name="Korhonen P.K."/>
            <person name="Edoardo P."/>
            <person name="Giuseppe L.R."/>
            <person name="Gasser R.B."/>
        </authorList>
    </citation>
    <scope>NUCLEOTIDE SEQUENCE [LARGE SCALE GENOMIC DNA]</scope>
    <source>
        <strain evidence="16">ISS3</strain>
    </source>
</reference>
<gene>
    <name evidence="16" type="primary">Uggt1</name>
    <name evidence="16" type="ORF">T01_7483</name>
</gene>
<dbReference type="Pfam" id="PF18401">
    <property type="entry name" value="Thioredoxin_13"/>
    <property type="match status" value="1"/>
</dbReference>
<dbReference type="GO" id="GO:0036503">
    <property type="term" value="P:ERAD pathway"/>
    <property type="evidence" value="ECO:0007669"/>
    <property type="project" value="TreeGrafter"/>
</dbReference>
<dbReference type="InterPro" id="IPR040525">
    <property type="entry name" value="UGGT_TRXL_4"/>
</dbReference>
<dbReference type="InterPro" id="IPR029347">
    <property type="entry name" value="Raptor_N"/>
</dbReference>
<evidence type="ECO:0000256" key="1">
    <source>
        <dbReference type="ARBA" id="ARBA00001913"/>
    </source>
</evidence>
<comment type="similarity">
    <text evidence="4">Belongs to the glycosyltransferase 8 family.</text>
</comment>
<dbReference type="Gene3D" id="3.40.50.300">
    <property type="entry name" value="P-loop containing nucleotide triphosphate hydrolases"/>
    <property type="match status" value="1"/>
</dbReference>
<evidence type="ECO:0000259" key="15">
    <source>
        <dbReference type="SMART" id="SM01302"/>
    </source>
</evidence>
<dbReference type="InterPro" id="IPR040497">
    <property type="entry name" value="Glyco_transf_24"/>
</dbReference>
<evidence type="ECO:0000256" key="13">
    <source>
        <dbReference type="SAM" id="MobiDB-lite"/>
    </source>
</evidence>
<dbReference type="OrthoDB" id="10262360at2759"/>
<evidence type="ECO:0000256" key="10">
    <source>
        <dbReference type="ARBA" id="ARBA00023180"/>
    </source>
</evidence>
<dbReference type="InterPro" id="IPR027417">
    <property type="entry name" value="P-loop_NTPase"/>
</dbReference>
<comment type="cofactor">
    <cofactor evidence="1">
        <name>Ca(2+)</name>
        <dbReference type="ChEBI" id="CHEBI:29108"/>
    </cofactor>
</comment>
<dbReference type="CDD" id="cd06432">
    <property type="entry name" value="GT8_HUGT1_C_like"/>
    <property type="match status" value="1"/>
</dbReference>
<comment type="caution">
    <text evidence="16">The sequence shown here is derived from an EMBL/GenBank/DDBJ whole genome shotgun (WGS) entry which is preliminary data.</text>
</comment>
<dbReference type="PRINTS" id="PR01547">
    <property type="entry name" value="YEAST176DUF"/>
</dbReference>
<keyword evidence="14" id="KW-0812">Transmembrane</keyword>
<keyword evidence="14" id="KW-0472">Membrane</keyword>